<dbReference type="PANTHER" id="PTHR35174:SF3">
    <property type="entry name" value="BLL7171 PROTEIN"/>
    <property type="match status" value="1"/>
</dbReference>
<dbReference type="PANTHER" id="PTHR35174">
    <property type="entry name" value="BLL7171 PROTEIN-RELATED"/>
    <property type="match status" value="1"/>
</dbReference>
<proteinExistence type="inferred from homology"/>
<dbReference type="AlphaFoldDB" id="A0A0F0GPZ7"/>
<evidence type="ECO:0000259" key="2">
    <source>
        <dbReference type="Pfam" id="PF03795"/>
    </source>
</evidence>
<evidence type="ECO:0000256" key="1">
    <source>
        <dbReference type="ARBA" id="ARBA00007689"/>
    </source>
</evidence>
<organism evidence="3 4">
    <name type="scientific">Lentzea aerocolonigenes</name>
    <name type="common">Lechevalieria aerocolonigenes</name>
    <name type="synonym">Saccharothrix aerocolonigenes</name>
    <dbReference type="NCBI Taxonomy" id="68170"/>
    <lineage>
        <taxon>Bacteria</taxon>
        <taxon>Bacillati</taxon>
        <taxon>Actinomycetota</taxon>
        <taxon>Actinomycetes</taxon>
        <taxon>Pseudonocardiales</taxon>
        <taxon>Pseudonocardiaceae</taxon>
        <taxon>Lentzea</taxon>
    </lineage>
</organism>
<comment type="similarity">
    <text evidence="1">Belongs to the YciI family.</text>
</comment>
<keyword evidence="4" id="KW-1185">Reference proteome</keyword>
<dbReference type="InterPro" id="IPR011008">
    <property type="entry name" value="Dimeric_a/b-barrel"/>
</dbReference>
<dbReference type="SUPFAM" id="SSF54909">
    <property type="entry name" value="Dimeric alpha+beta barrel"/>
    <property type="match status" value="1"/>
</dbReference>
<dbReference type="Pfam" id="PF03795">
    <property type="entry name" value="YCII"/>
    <property type="match status" value="1"/>
</dbReference>
<feature type="domain" description="YCII-related" evidence="2">
    <location>
        <begin position="1"/>
        <end position="112"/>
    </location>
</feature>
<dbReference type="STRING" id="68170.GCA_000974445_03301"/>
<dbReference type="OrthoDB" id="668782at2"/>
<protein>
    <recommendedName>
        <fullName evidence="2">YCII-related domain-containing protein</fullName>
    </recommendedName>
</protein>
<gene>
    <name evidence="3" type="ORF">UK23_30945</name>
</gene>
<dbReference type="InterPro" id="IPR005545">
    <property type="entry name" value="YCII"/>
</dbReference>
<dbReference type="PATRIC" id="fig|68170.10.peg.8032"/>
<evidence type="ECO:0000313" key="4">
    <source>
        <dbReference type="Proteomes" id="UP000033393"/>
    </source>
</evidence>
<dbReference type="EMBL" id="JYJG01000265">
    <property type="protein sequence ID" value="KJK44022.1"/>
    <property type="molecule type" value="Genomic_DNA"/>
</dbReference>
<evidence type="ECO:0000313" key="3">
    <source>
        <dbReference type="EMBL" id="KJK44022.1"/>
    </source>
</evidence>
<dbReference type="RefSeq" id="WP_045315228.1">
    <property type="nucleotide sequence ID" value="NZ_JYJG01000265.1"/>
</dbReference>
<dbReference type="Proteomes" id="UP000033393">
    <property type="component" value="Unassembled WGS sequence"/>
</dbReference>
<comment type="caution">
    <text evidence="3">The sequence shown here is derived from an EMBL/GenBank/DDBJ whole genome shotgun (WGS) entry which is preliminary data.</text>
</comment>
<reference evidence="3 4" key="1">
    <citation type="submission" date="2015-02" db="EMBL/GenBank/DDBJ databases">
        <authorList>
            <person name="Ju K.-S."/>
            <person name="Doroghazi J.R."/>
            <person name="Metcalf W."/>
        </authorList>
    </citation>
    <scope>NUCLEOTIDE SEQUENCE [LARGE SCALE GENOMIC DNA]</scope>
    <source>
        <strain evidence="3 4">NRRL B-16140</strain>
    </source>
</reference>
<accession>A0A0F0GPZ7</accession>
<dbReference type="Gene3D" id="3.30.70.1060">
    <property type="entry name" value="Dimeric alpha+beta barrel"/>
    <property type="match status" value="1"/>
</dbReference>
<name>A0A0F0GPZ7_LENAE</name>
<sequence length="123" mass="13692">MHYMFLIYNCEDRPAHGDPRFEEILKRVNAFADECRNRGVFVAGDPLKPVSTATTVRVKEGKAVLTDGPFAETHEHLGGYYLLNCRDLDEALELAEMVPQAQFGATIEVRPVDHIPGLNHGVA</sequence>
<dbReference type="eggNOG" id="COG3795">
    <property type="taxonomic scope" value="Bacteria"/>
</dbReference>